<gene>
    <name evidence="1" type="ORF">ILYODFUR_026349</name>
</gene>
<organism evidence="1 2">
    <name type="scientific">Ilyodon furcidens</name>
    <name type="common">goldbreast splitfin</name>
    <dbReference type="NCBI Taxonomy" id="33524"/>
    <lineage>
        <taxon>Eukaryota</taxon>
        <taxon>Metazoa</taxon>
        <taxon>Chordata</taxon>
        <taxon>Craniata</taxon>
        <taxon>Vertebrata</taxon>
        <taxon>Euteleostomi</taxon>
        <taxon>Actinopterygii</taxon>
        <taxon>Neopterygii</taxon>
        <taxon>Teleostei</taxon>
        <taxon>Neoteleostei</taxon>
        <taxon>Acanthomorphata</taxon>
        <taxon>Ovalentaria</taxon>
        <taxon>Atherinomorphae</taxon>
        <taxon>Cyprinodontiformes</taxon>
        <taxon>Goodeidae</taxon>
        <taxon>Ilyodon</taxon>
    </lineage>
</organism>
<protein>
    <submittedName>
        <fullName evidence="1">Uncharacterized protein</fullName>
    </submittedName>
</protein>
<evidence type="ECO:0000313" key="1">
    <source>
        <dbReference type="EMBL" id="MEQ2249152.1"/>
    </source>
</evidence>
<evidence type="ECO:0000313" key="2">
    <source>
        <dbReference type="Proteomes" id="UP001482620"/>
    </source>
</evidence>
<dbReference type="Proteomes" id="UP001482620">
    <property type="component" value="Unassembled WGS sequence"/>
</dbReference>
<accession>A0ABV0UVD4</accession>
<name>A0ABV0UVD4_9TELE</name>
<dbReference type="EMBL" id="JAHRIQ010084421">
    <property type="protein sequence ID" value="MEQ2249152.1"/>
    <property type="molecule type" value="Genomic_DNA"/>
</dbReference>
<reference evidence="1 2" key="1">
    <citation type="submission" date="2021-06" db="EMBL/GenBank/DDBJ databases">
        <authorList>
            <person name="Palmer J.M."/>
        </authorList>
    </citation>
    <scope>NUCLEOTIDE SEQUENCE [LARGE SCALE GENOMIC DNA]</scope>
    <source>
        <strain evidence="2">if_2019</strain>
        <tissue evidence="1">Muscle</tissue>
    </source>
</reference>
<comment type="caution">
    <text evidence="1">The sequence shown here is derived from an EMBL/GenBank/DDBJ whole genome shotgun (WGS) entry which is preliminary data.</text>
</comment>
<sequence length="76" mass="8547">MLGASRCGLLRLTKRKQTNYDGLAETSAGRVRGGYEVRRFNRDKAQLVSPVFGGLFQGRRRMCVWPAEGEMLLEGQ</sequence>
<proteinExistence type="predicted"/>
<keyword evidence="2" id="KW-1185">Reference proteome</keyword>